<protein>
    <submittedName>
        <fullName evidence="1">Uncharacterized protein</fullName>
    </submittedName>
</protein>
<dbReference type="EMBL" id="LR797471">
    <property type="protein sequence ID" value="CAB4218795.1"/>
    <property type="molecule type" value="Genomic_DNA"/>
</dbReference>
<organism evidence="1">
    <name type="scientific">uncultured Caudovirales phage</name>
    <dbReference type="NCBI Taxonomy" id="2100421"/>
    <lineage>
        <taxon>Viruses</taxon>
        <taxon>Duplodnaviria</taxon>
        <taxon>Heunggongvirae</taxon>
        <taxon>Uroviricota</taxon>
        <taxon>Caudoviricetes</taxon>
        <taxon>Peduoviridae</taxon>
        <taxon>Maltschvirus</taxon>
        <taxon>Maltschvirus maltsch</taxon>
    </lineage>
</organism>
<name>A0A6J5SU13_9CAUD</name>
<sequence length="74" mass="8514">MAKLPYTWTICPDQEAPKLFTASCKDMGELLRHSPNGDLTINQKRTAAWDMWSGNHMGHIEEVLHEMTKKEKNT</sequence>
<proteinExistence type="predicted"/>
<gene>
    <name evidence="1" type="ORF">UFOVP1610_51</name>
</gene>
<reference evidence="1" key="1">
    <citation type="submission" date="2020-05" db="EMBL/GenBank/DDBJ databases">
        <authorList>
            <person name="Chiriac C."/>
            <person name="Salcher M."/>
            <person name="Ghai R."/>
            <person name="Kavagutti S V."/>
        </authorList>
    </citation>
    <scope>NUCLEOTIDE SEQUENCE</scope>
</reference>
<evidence type="ECO:0000313" key="1">
    <source>
        <dbReference type="EMBL" id="CAB4218795.1"/>
    </source>
</evidence>
<accession>A0A6J5SU13</accession>